<feature type="transmembrane region" description="Helical" evidence="1">
    <location>
        <begin position="191"/>
        <end position="212"/>
    </location>
</feature>
<gene>
    <name evidence="2" type="ORF">MNBD_GAMMA05-425</name>
</gene>
<feature type="transmembrane region" description="Helical" evidence="1">
    <location>
        <begin position="64"/>
        <end position="88"/>
    </location>
</feature>
<keyword evidence="1" id="KW-0472">Membrane</keyword>
<dbReference type="GO" id="GO:0004798">
    <property type="term" value="F:dTMP kinase activity"/>
    <property type="evidence" value="ECO:0007669"/>
    <property type="project" value="UniProtKB-EC"/>
</dbReference>
<protein>
    <submittedName>
        <fullName evidence="2">Thymidylate kinase</fullName>
        <ecNumber evidence="2">2.7.4.9</ecNumber>
    </submittedName>
</protein>
<keyword evidence="2" id="KW-0808">Transferase</keyword>
<proteinExistence type="predicted"/>
<reference evidence="2" key="1">
    <citation type="submission" date="2018-06" db="EMBL/GenBank/DDBJ databases">
        <authorList>
            <person name="Zhirakovskaya E."/>
        </authorList>
    </citation>
    <scope>NUCLEOTIDE SEQUENCE</scope>
</reference>
<feature type="transmembrane region" description="Helical" evidence="1">
    <location>
        <begin position="135"/>
        <end position="160"/>
    </location>
</feature>
<dbReference type="InterPro" id="IPR010295">
    <property type="entry name" value="DUF898"/>
</dbReference>
<feature type="transmembrane region" description="Helical" evidence="1">
    <location>
        <begin position="94"/>
        <end position="115"/>
    </location>
</feature>
<organism evidence="2">
    <name type="scientific">hydrothermal vent metagenome</name>
    <dbReference type="NCBI Taxonomy" id="652676"/>
    <lineage>
        <taxon>unclassified sequences</taxon>
        <taxon>metagenomes</taxon>
        <taxon>ecological metagenomes</taxon>
    </lineage>
</organism>
<evidence type="ECO:0000313" key="2">
    <source>
        <dbReference type="EMBL" id="VAW53552.1"/>
    </source>
</evidence>
<accession>A0A3B0WR64</accession>
<dbReference type="AlphaFoldDB" id="A0A3B0WR64"/>
<evidence type="ECO:0000256" key="1">
    <source>
        <dbReference type="SAM" id="Phobius"/>
    </source>
</evidence>
<feature type="transmembrane region" description="Helical" evidence="1">
    <location>
        <begin position="322"/>
        <end position="343"/>
    </location>
</feature>
<name>A0A3B0WR64_9ZZZZ</name>
<keyword evidence="2" id="KW-0418">Kinase</keyword>
<dbReference type="EC" id="2.7.4.9" evidence="2"/>
<dbReference type="EMBL" id="UOFE01000034">
    <property type="protein sequence ID" value="VAW53552.1"/>
    <property type="molecule type" value="Genomic_DNA"/>
</dbReference>
<feature type="transmembrane region" description="Helical" evidence="1">
    <location>
        <begin position="271"/>
        <end position="293"/>
    </location>
</feature>
<sequence>MDSIEESRDIPFQFHGKALEYFKIWIVNIALSILTLGIYSAWAKVRTKRYFYSNTTLNGSSFSYLADPLIILQGRLIVLGVILLYAASVQFLPLLEFAFIIVYMIALPWIVIKSLQFNTRNSAYRNIRFNFDGKLAEAVLVLIGLSILTVITLGMAFPYFTKRLNQFSIENSYFGLSKFSITATTWDYFRIYLKIFIIPIIGIAVAIAIPAYHAAMNETPLTDNPATLESQVVEPQFDIPQVEIPQSNDPTESNKLPQQISAGPDIDPNMATLASALPSIIVLAFYILIWVYIQTRTANLVYNNTYLDSHEFESTLRVRDMFMLHFVNIIASLISLGLLIPWAKIRLAKYRAEHVTFIAKGDINNFIANESKQVKATGGEFADAFDVDLGF</sequence>
<feature type="transmembrane region" description="Helical" evidence="1">
    <location>
        <begin position="24"/>
        <end position="43"/>
    </location>
</feature>
<keyword evidence="1" id="KW-1133">Transmembrane helix</keyword>
<dbReference type="Pfam" id="PF05987">
    <property type="entry name" value="DUF898"/>
    <property type="match status" value="1"/>
</dbReference>
<keyword evidence="1" id="KW-0812">Transmembrane</keyword>